<dbReference type="InterPro" id="IPR013108">
    <property type="entry name" value="Amidohydro_3"/>
</dbReference>
<name>A0ABS5AMM2_9PSEU</name>
<evidence type="ECO:0000259" key="1">
    <source>
        <dbReference type="Pfam" id="PF07969"/>
    </source>
</evidence>
<comment type="caution">
    <text evidence="2">The sequence shown here is derived from an EMBL/GenBank/DDBJ whole genome shotgun (WGS) entry which is preliminary data.</text>
</comment>
<dbReference type="PANTHER" id="PTHR22642:SF2">
    <property type="entry name" value="PROTEIN LONG AFTER FAR-RED 3"/>
    <property type="match status" value="1"/>
</dbReference>
<dbReference type="InterPro" id="IPR033932">
    <property type="entry name" value="YtcJ-like"/>
</dbReference>
<dbReference type="EMBL" id="JAGIOO010000001">
    <property type="protein sequence ID" value="MBP2477825.1"/>
    <property type="molecule type" value="Genomic_DNA"/>
</dbReference>
<sequence>MRVDTVFHNARVHTGAAAGTVDSFAVWHGRIVAVGEDTRDLLAHRRVDLDGATVTPGFHDAHNHLAWYGMTLDEVPLGECRSRDEVYRAIAARAATQAPGTWVIGSGYDQNRLGGEHPDRAGLDRAAPEHQVWLKHTSGHMCVVNSAVLAQLDLATVPEGGDLGLDQHGQPTGLLREQAMLLLRPLVYPTPLDVVERAITRATAHYLTEGITSVQEAGIGGGWIGRTPIELAAYQRVRDAGGLHVRTTLMVVHDALHSLDHHAEDPVTLGLDLGLRSGFGDEHLRIGPVKIFADGSLIGRTAAVHRCFHGEPDNHGYFQLPVEELRERIDRLHAAGWQIATHAIGDRAVAEVLDAYEAALRRTPRADHRHRIEHCAIAGPEELARLAELGVIPVPQGRFISEIGDAMAGALGDDRVDWCYRQAGFLNAGLVLPGSSDRPVVNGDPLLGMADMVHRHTGSGRPFGPAEERLTPAQALRAYTWGSAYAAFRDHDLGTLEPGKLADFTALSADPLTEGFTGLTVRATAVGGELTHNPEGL</sequence>
<protein>
    <submittedName>
        <fullName evidence="2">Amidohydrolase YtcJ</fullName>
    </submittedName>
</protein>
<dbReference type="Proteomes" id="UP001519363">
    <property type="component" value="Unassembled WGS sequence"/>
</dbReference>
<evidence type="ECO:0000313" key="3">
    <source>
        <dbReference type="Proteomes" id="UP001519363"/>
    </source>
</evidence>
<keyword evidence="3" id="KW-1185">Reference proteome</keyword>
<dbReference type="Gene3D" id="3.20.20.140">
    <property type="entry name" value="Metal-dependent hydrolases"/>
    <property type="match status" value="1"/>
</dbReference>
<dbReference type="Gene3D" id="2.30.40.10">
    <property type="entry name" value="Urease, subunit C, domain 1"/>
    <property type="match status" value="1"/>
</dbReference>
<proteinExistence type="predicted"/>
<feature type="domain" description="Amidohydrolase 3" evidence="1">
    <location>
        <begin position="47"/>
        <end position="530"/>
    </location>
</feature>
<dbReference type="InterPro" id="IPR032466">
    <property type="entry name" value="Metal_Hydrolase"/>
</dbReference>
<gene>
    <name evidence="2" type="ORF">JOF53_006697</name>
</gene>
<dbReference type="Gene3D" id="3.10.310.70">
    <property type="match status" value="1"/>
</dbReference>
<dbReference type="SUPFAM" id="SSF51338">
    <property type="entry name" value="Composite domain of metallo-dependent hydrolases"/>
    <property type="match status" value="1"/>
</dbReference>
<dbReference type="CDD" id="cd01300">
    <property type="entry name" value="YtcJ_like"/>
    <property type="match status" value="1"/>
</dbReference>
<dbReference type="InterPro" id="IPR011059">
    <property type="entry name" value="Metal-dep_hydrolase_composite"/>
</dbReference>
<organism evidence="2 3">
    <name type="scientific">Crossiella equi</name>
    <dbReference type="NCBI Taxonomy" id="130796"/>
    <lineage>
        <taxon>Bacteria</taxon>
        <taxon>Bacillati</taxon>
        <taxon>Actinomycetota</taxon>
        <taxon>Actinomycetes</taxon>
        <taxon>Pseudonocardiales</taxon>
        <taxon>Pseudonocardiaceae</taxon>
        <taxon>Crossiella</taxon>
    </lineage>
</organism>
<evidence type="ECO:0000313" key="2">
    <source>
        <dbReference type="EMBL" id="MBP2477825.1"/>
    </source>
</evidence>
<dbReference type="SUPFAM" id="SSF51556">
    <property type="entry name" value="Metallo-dependent hydrolases"/>
    <property type="match status" value="1"/>
</dbReference>
<dbReference type="RefSeq" id="WP_086788668.1">
    <property type="nucleotide sequence ID" value="NZ_JAGIOO010000001.1"/>
</dbReference>
<dbReference type="Pfam" id="PF07969">
    <property type="entry name" value="Amidohydro_3"/>
    <property type="match status" value="1"/>
</dbReference>
<reference evidence="2 3" key="1">
    <citation type="submission" date="2021-03" db="EMBL/GenBank/DDBJ databases">
        <title>Sequencing the genomes of 1000 actinobacteria strains.</title>
        <authorList>
            <person name="Klenk H.-P."/>
        </authorList>
    </citation>
    <scope>NUCLEOTIDE SEQUENCE [LARGE SCALE GENOMIC DNA]</scope>
    <source>
        <strain evidence="2 3">DSM 44580</strain>
    </source>
</reference>
<accession>A0ABS5AMM2</accession>
<dbReference type="PANTHER" id="PTHR22642">
    <property type="entry name" value="IMIDAZOLONEPROPIONASE"/>
    <property type="match status" value="1"/>
</dbReference>